<sequence>MFDQLSIDDVFFRKALFAFLTGCVCWLFGVMGVNHFLWKQSQGVFLSIQLEEQHVRETLNVGTYWNKRERLQKKIEELELQSREQQAQLQTLRSVVGENVTLKAMFATGEKPQEWVPTHLITASGQHILFVGSDASVGIDAPVVSHGNVIGQVSGVEKDRSFVTFLTDEGTAWGVVHSLSGEKGVLRFENGVAQVQFLDRVDTIHSGDDMLLLPSGTASPLPIGTIDRITTHANDPVTDVTLHLEGFPLLDALVFVGKKGVQ</sequence>
<comment type="caution">
    <text evidence="4">The sequence shown here is derived from an EMBL/GenBank/DDBJ whole genome shotgun (WGS) entry which is preliminary data.</text>
</comment>
<dbReference type="EMBL" id="PSRQ01000042">
    <property type="protein sequence ID" value="PWU23229.1"/>
    <property type="molecule type" value="Genomic_DNA"/>
</dbReference>
<keyword evidence="2" id="KW-0472">Membrane</keyword>
<reference evidence="4 5" key="1">
    <citation type="submission" date="2018-02" db="EMBL/GenBank/DDBJ databases">
        <title>Genomic Reconstructions from Amazon Rainforest and Pasture Soil Reveal Novel Insights into the Physiology of Candidate Phyla in Tropical Sites.</title>
        <authorList>
            <person name="Kroeger M.E."/>
            <person name="Delmont T."/>
            <person name="Eren A.M."/>
            <person name="Guo J."/>
            <person name="Meyer K.M."/>
            <person name="Khan K."/>
            <person name="Rodrigues J.L.M."/>
            <person name="Bohannan B.J.M."/>
            <person name="Tringe S."/>
            <person name="Borges C.D."/>
            <person name="Tiedje J."/>
            <person name="Tsai S.M."/>
            <person name="Nusslein K."/>
        </authorList>
    </citation>
    <scope>NUCLEOTIDE SEQUENCE [LARGE SCALE GENOMIC DNA]</scope>
    <source>
        <strain evidence="4">Amazon FNV 2010 28 9</strain>
    </source>
</reference>
<keyword evidence="1" id="KW-0175">Coiled coil</keyword>
<evidence type="ECO:0000313" key="5">
    <source>
        <dbReference type="Proteomes" id="UP000246104"/>
    </source>
</evidence>
<dbReference type="InterPro" id="IPR055342">
    <property type="entry name" value="MreC_beta-barrel_core"/>
</dbReference>
<feature type="transmembrane region" description="Helical" evidence="2">
    <location>
        <begin position="15"/>
        <end position="37"/>
    </location>
</feature>
<dbReference type="AlphaFoldDB" id="A0A317JNI3"/>
<keyword evidence="2" id="KW-1133">Transmembrane helix</keyword>
<feature type="coiled-coil region" evidence="1">
    <location>
        <begin position="68"/>
        <end position="95"/>
    </location>
</feature>
<dbReference type="InterPro" id="IPR007221">
    <property type="entry name" value="MreC"/>
</dbReference>
<evidence type="ECO:0000313" key="4">
    <source>
        <dbReference type="EMBL" id="PWU23229.1"/>
    </source>
</evidence>
<dbReference type="GO" id="GO:0008360">
    <property type="term" value="P:regulation of cell shape"/>
    <property type="evidence" value="ECO:0007669"/>
    <property type="project" value="InterPro"/>
</dbReference>
<dbReference type="Gene3D" id="2.40.10.340">
    <property type="entry name" value="Rod shape-determining protein MreC, domain 1"/>
    <property type="match status" value="1"/>
</dbReference>
<evidence type="ECO:0000256" key="2">
    <source>
        <dbReference type="SAM" id="Phobius"/>
    </source>
</evidence>
<gene>
    <name evidence="4" type="ORF">C5B42_03635</name>
</gene>
<dbReference type="Proteomes" id="UP000246104">
    <property type="component" value="Unassembled WGS sequence"/>
</dbReference>
<dbReference type="GO" id="GO:0005886">
    <property type="term" value="C:plasma membrane"/>
    <property type="evidence" value="ECO:0007669"/>
    <property type="project" value="TreeGrafter"/>
</dbReference>
<evidence type="ECO:0000259" key="3">
    <source>
        <dbReference type="Pfam" id="PF04085"/>
    </source>
</evidence>
<feature type="domain" description="Rod shape-determining protein MreC beta-barrel core" evidence="3">
    <location>
        <begin position="128"/>
        <end position="243"/>
    </location>
</feature>
<dbReference type="PANTHER" id="PTHR34138:SF1">
    <property type="entry name" value="CELL SHAPE-DETERMINING PROTEIN MREC"/>
    <property type="match status" value="1"/>
</dbReference>
<protein>
    <recommendedName>
        <fullName evidence="3">Rod shape-determining protein MreC beta-barrel core domain-containing protein</fullName>
    </recommendedName>
</protein>
<organism evidence="4 5">
    <name type="scientific">Candidatus Cerribacteria bacterium 'Amazon FNV 2010 28 9'</name>
    <dbReference type="NCBI Taxonomy" id="2081795"/>
    <lineage>
        <taxon>Bacteria</taxon>
        <taxon>Candidatus Cerribacteria</taxon>
    </lineage>
</organism>
<evidence type="ECO:0000256" key="1">
    <source>
        <dbReference type="SAM" id="Coils"/>
    </source>
</evidence>
<keyword evidence="2" id="KW-0812">Transmembrane</keyword>
<name>A0A317JNI3_9BACT</name>
<dbReference type="InterPro" id="IPR042177">
    <property type="entry name" value="Cell/Rod_1"/>
</dbReference>
<dbReference type="Pfam" id="PF04085">
    <property type="entry name" value="MreC"/>
    <property type="match status" value="1"/>
</dbReference>
<dbReference type="PANTHER" id="PTHR34138">
    <property type="entry name" value="CELL SHAPE-DETERMINING PROTEIN MREC"/>
    <property type="match status" value="1"/>
</dbReference>
<accession>A0A317JNI3</accession>
<proteinExistence type="predicted"/>